<sequence>MISIKDYDCSSLFADESNERSSLKQPETLALKLRADRQETEDFYLNKFQKYTLDSSLIARLQAKAELMRCELADEAVLSTSGVSLPLAVSRPHVLPRRTRKKRIGQTPVVGQPMLFGGSLEEYLEVNIN</sequence>
<dbReference type="GeneID" id="111084361"/>
<organism evidence="2 3">
    <name type="scientific">Limulus polyphemus</name>
    <name type="common">Atlantic horseshoe crab</name>
    <dbReference type="NCBI Taxonomy" id="6850"/>
    <lineage>
        <taxon>Eukaryota</taxon>
        <taxon>Metazoa</taxon>
        <taxon>Ecdysozoa</taxon>
        <taxon>Arthropoda</taxon>
        <taxon>Chelicerata</taxon>
        <taxon>Merostomata</taxon>
        <taxon>Xiphosura</taxon>
        <taxon>Limulidae</taxon>
        <taxon>Limulus</taxon>
    </lineage>
</organism>
<reference evidence="3" key="1">
    <citation type="submission" date="2025-08" db="UniProtKB">
        <authorList>
            <consortium name="RefSeq"/>
        </authorList>
    </citation>
    <scope>IDENTIFICATION</scope>
    <source>
        <tissue evidence="3">Muscle</tissue>
    </source>
</reference>
<accession>A0ABM1RZJ9</accession>
<dbReference type="Proteomes" id="UP000694941">
    <property type="component" value="Unplaced"/>
</dbReference>
<keyword evidence="2" id="KW-1185">Reference proteome</keyword>
<evidence type="ECO:0000313" key="2">
    <source>
        <dbReference type="Proteomes" id="UP000694941"/>
    </source>
</evidence>
<evidence type="ECO:0000256" key="1">
    <source>
        <dbReference type="ARBA" id="ARBA00023054"/>
    </source>
</evidence>
<keyword evidence="1" id="KW-0175">Coiled coil</keyword>
<dbReference type="PANTHER" id="PTHR14166">
    <property type="entry name" value="SLIT-ROBO RHO GTPASE ACTIVATING PROTEIN"/>
    <property type="match status" value="1"/>
</dbReference>
<name>A0ABM1RZJ9_LIMPO</name>
<gene>
    <name evidence="3" type="primary">LOC111084361</name>
</gene>
<dbReference type="InterPro" id="IPR051627">
    <property type="entry name" value="SLIT-ROBO_RhoGAP"/>
</dbReference>
<proteinExistence type="predicted"/>
<evidence type="ECO:0000313" key="3">
    <source>
        <dbReference type="RefSeq" id="XP_022236804.1"/>
    </source>
</evidence>
<protein>
    <submittedName>
        <fullName evidence="3">SLIT-ROBO Rho GTPase-activating protein 3-like</fullName>
    </submittedName>
</protein>
<dbReference type="RefSeq" id="XP_022236804.1">
    <property type="nucleotide sequence ID" value="XM_022381096.1"/>
</dbReference>